<gene>
    <name evidence="1" type="ORF">NCTC10821_01082</name>
</gene>
<name>A0A378T9X5_9MYCO</name>
<protein>
    <submittedName>
        <fullName evidence="1">Uncharacterized protein</fullName>
    </submittedName>
</protein>
<accession>A0A378T9X5</accession>
<dbReference type="EMBL" id="UGQT01000001">
    <property type="protein sequence ID" value="STZ57579.1"/>
    <property type="molecule type" value="Genomic_DNA"/>
</dbReference>
<dbReference type="OrthoDB" id="5182325at2"/>
<dbReference type="AlphaFoldDB" id="A0A378T9X5"/>
<sequence length="335" mass="35568">MTHPQPPEPDGEVHLIDEVRAALDSGEPLELLGLVSLMILATGTGGGAPSSDLNELVEAFMGTPIPETTALLTALGQLCEDDALAARCRSAAAARSDALPRWLTQLAQAGVSRTVLMTHVLGDADELVIGVRFADGSQMSGAVNIDHLRFSTIKDAFFVPETIDTVLAVARAGNDDPDTSFADIALGDAATRLRAALERPLGPEVSDTWPSSRALLRWVVRLLPPSAESSVPQRDHTDILDRFFASPAGVVFDRPGHRAMLETSLVAGTGDPLRWSAARVAQLLSEPAERFPVDARAELPQVLGAYIRFAHAESGIRDDLTAEALAVFDEVTGTA</sequence>
<organism evidence="1 2">
    <name type="scientific">Mycolicibacterium tokaiense</name>
    <dbReference type="NCBI Taxonomy" id="39695"/>
    <lineage>
        <taxon>Bacteria</taxon>
        <taxon>Bacillati</taxon>
        <taxon>Actinomycetota</taxon>
        <taxon>Actinomycetes</taxon>
        <taxon>Mycobacteriales</taxon>
        <taxon>Mycobacteriaceae</taxon>
        <taxon>Mycolicibacterium</taxon>
    </lineage>
</organism>
<dbReference type="RefSeq" id="WP_115277753.1">
    <property type="nucleotide sequence ID" value="NZ_AP022600.1"/>
</dbReference>
<evidence type="ECO:0000313" key="1">
    <source>
        <dbReference type="EMBL" id="STZ57579.1"/>
    </source>
</evidence>
<keyword evidence="2" id="KW-1185">Reference proteome</keyword>
<reference evidence="1 2" key="1">
    <citation type="submission" date="2018-06" db="EMBL/GenBank/DDBJ databases">
        <authorList>
            <consortium name="Pathogen Informatics"/>
            <person name="Doyle S."/>
        </authorList>
    </citation>
    <scope>NUCLEOTIDE SEQUENCE [LARGE SCALE GENOMIC DNA]</scope>
    <source>
        <strain evidence="1 2">NCTC10821</strain>
    </source>
</reference>
<proteinExistence type="predicted"/>
<dbReference type="Proteomes" id="UP000254978">
    <property type="component" value="Unassembled WGS sequence"/>
</dbReference>
<evidence type="ECO:0000313" key="2">
    <source>
        <dbReference type="Proteomes" id="UP000254978"/>
    </source>
</evidence>